<dbReference type="Proteomes" id="UP000677152">
    <property type="component" value="Chromosome"/>
</dbReference>
<evidence type="ECO:0000313" key="2">
    <source>
        <dbReference type="Proteomes" id="UP000677152"/>
    </source>
</evidence>
<organism evidence="1 2">
    <name type="scientific">Actinosynnema pretiosum subsp. pretiosum</name>
    <dbReference type="NCBI Taxonomy" id="103721"/>
    <lineage>
        <taxon>Bacteria</taxon>
        <taxon>Bacillati</taxon>
        <taxon>Actinomycetota</taxon>
        <taxon>Actinomycetes</taxon>
        <taxon>Pseudonocardiales</taxon>
        <taxon>Pseudonocardiaceae</taxon>
        <taxon>Actinosynnema</taxon>
    </lineage>
</organism>
<proteinExistence type="predicted"/>
<protein>
    <submittedName>
        <fullName evidence="1">Uncharacterized protein</fullName>
    </submittedName>
</protein>
<dbReference type="EMBL" id="CP073249">
    <property type="protein sequence ID" value="QUF07159.1"/>
    <property type="molecule type" value="Genomic_DNA"/>
</dbReference>
<accession>A0AA45R6S6</accession>
<dbReference type="AlphaFoldDB" id="A0AA45R6S6"/>
<reference evidence="1" key="1">
    <citation type="submission" date="2021-04" db="EMBL/GenBank/DDBJ databases">
        <title>Genomic sequence of Actinosynnema pretiosum subsp. pretiosum ATCC 31280 (C-14919).</title>
        <authorList>
            <person name="Bai L."/>
            <person name="Wang X."/>
            <person name="Xiao Y."/>
        </authorList>
    </citation>
    <scope>NUCLEOTIDE SEQUENCE</scope>
    <source>
        <strain evidence="1">ATCC 31280</strain>
    </source>
</reference>
<gene>
    <name evidence="1" type="ORF">KCV87_14620</name>
</gene>
<name>A0AA45R6S6_9PSEU</name>
<sequence length="208" mass="22765">MTTYRAAWVPDDDSGLTFDELEAPAVEWIEQMSAEAGVAPILVVNAVQSAAGPGIVAEFGRRYGYTTPRTKDHPASGVPVLAFRPTLEAFDYAQQLARGSALCVIEGMSFPLAMWAAEVGAINLLNPDAPVPVLDPKLEEDLDSIHFFGGNNGWSGPHERDHARQFLQTWRDQGELDADLICGYMQAKGVHARGIKRLRKIIDTMNDN</sequence>
<evidence type="ECO:0000313" key="1">
    <source>
        <dbReference type="EMBL" id="QUF07159.1"/>
    </source>
</evidence>